<proteinExistence type="predicted"/>
<dbReference type="EMBL" id="REGN01003120">
    <property type="protein sequence ID" value="RNA24425.1"/>
    <property type="molecule type" value="Genomic_DNA"/>
</dbReference>
<dbReference type="Proteomes" id="UP000276133">
    <property type="component" value="Unassembled WGS sequence"/>
</dbReference>
<keyword evidence="2" id="KW-1185">Reference proteome</keyword>
<evidence type="ECO:0000313" key="2">
    <source>
        <dbReference type="Proteomes" id="UP000276133"/>
    </source>
</evidence>
<comment type="caution">
    <text evidence="1">The sequence shown here is derived from an EMBL/GenBank/DDBJ whole genome shotgun (WGS) entry which is preliminary data.</text>
</comment>
<organism evidence="1 2">
    <name type="scientific">Brachionus plicatilis</name>
    <name type="common">Marine rotifer</name>
    <name type="synonym">Brachionus muelleri</name>
    <dbReference type="NCBI Taxonomy" id="10195"/>
    <lineage>
        <taxon>Eukaryota</taxon>
        <taxon>Metazoa</taxon>
        <taxon>Spiralia</taxon>
        <taxon>Gnathifera</taxon>
        <taxon>Rotifera</taxon>
        <taxon>Eurotatoria</taxon>
        <taxon>Monogononta</taxon>
        <taxon>Pseudotrocha</taxon>
        <taxon>Ploima</taxon>
        <taxon>Brachionidae</taxon>
        <taxon>Brachionus</taxon>
    </lineage>
</organism>
<protein>
    <submittedName>
        <fullName evidence="1">Uncharacterized protein</fullName>
    </submittedName>
</protein>
<reference evidence="1 2" key="1">
    <citation type="journal article" date="2018" name="Sci. Rep.">
        <title>Genomic signatures of local adaptation to the degree of environmental predictability in rotifers.</title>
        <authorList>
            <person name="Franch-Gras L."/>
            <person name="Hahn C."/>
            <person name="Garcia-Roger E.M."/>
            <person name="Carmona M.J."/>
            <person name="Serra M."/>
            <person name="Gomez A."/>
        </authorList>
    </citation>
    <scope>NUCLEOTIDE SEQUENCE [LARGE SCALE GENOMIC DNA]</scope>
    <source>
        <strain evidence="1">HYR1</strain>
    </source>
</reference>
<gene>
    <name evidence="1" type="ORF">BpHYR1_031468</name>
</gene>
<evidence type="ECO:0000313" key="1">
    <source>
        <dbReference type="EMBL" id="RNA24425.1"/>
    </source>
</evidence>
<accession>A0A3M7RM76</accession>
<dbReference type="AlphaFoldDB" id="A0A3M7RM76"/>
<name>A0A3M7RM76_BRAPC</name>
<sequence>MDSFFTQNADQPKYLNFVGKNSKIAKTKHRCHHHPMHLDKHWNPIFLHTTNLIFSQTKSWINN</sequence>